<dbReference type="OrthoDB" id="2274046at2759"/>
<evidence type="ECO:0000256" key="1">
    <source>
        <dbReference type="SAM" id="MobiDB-lite"/>
    </source>
</evidence>
<feature type="compositionally biased region" description="Polar residues" evidence="1">
    <location>
        <begin position="248"/>
        <end position="267"/>
    </location>
</feature>
<proteinExistence type="predicted"/>
<feature type="region of interest" description="Disordered" evidence="1">
    <location>
        <begin position="221"/>
        <end position="292"/>
    </location>
</feature>
<feature type="compositionally biased region" description="Low complexity" evidence="1">
    <location>
        <begin position="223"/>
        <end position="234"/>
    </location>
</feature>
<feature type="compositionally biased region" description="Polar residues" evidence="1">
    <location>
        <begin position="470"/>
        <end position="492"/>
    </location>
</feature>
<keyword evidence="4" id="KW-1185">Reference proteome</keyword>
<feature type="compositionally biased region" description="Polar residues" evidence="1">
    <location>
        <begin position="535"/>
        <end position="549"/>
    </location>
</feature>
<dbReference type="InterPro" id="IPR048970">
    <property type="entry name" value="OB_Ssb-like"/>
</dbReference>
<reference evidence="3" key="2">
    <citation type="submission" date="2021-04" db="EMBL/GenBank/DDBJ databases">
        <authorList>
            <person name="Podell S."/>
        </authorList>
    </citation>
    <scope>NUCLEOTIDE SEQUENCE</scope>
    <source>
        <strain evidence="3">Hildebrandi</strain>
    </source>
</reference>
<evidence type="ECO:0000259" key="2">
    <source>
        <dbReference type="Pfam" id="PF21473"/>
    </source>
</evidence>
<reference evidence="3" key="1">
    <citation type="journal article" date="2021" name="Sci. Rep.">
        <title>Diploid genomic architecture of Nitzschia inconspicua, an elite biomass production diatom.</title>
        <authorList>
            <person name="Oliver A."/>
            <person name="Podell S."/>
            <person name="Pinowska A."/>
            <person name="Traller J.C."/>
            <person name="Smith S.R."/>
            <person name="McClure R."/>
            <person name="Beliaev A."/>
            <person name="Bohutskyi P."/>
            <person name="Hill E.A."/>
            <person name="Rabines A."/>
            <person name="Zheng H."/>
            <person name="Allen L.Z."/>
            <person name="Kuo A."/>
            <person name="Grigoriev I.V."/>
            <person name="Allen A.E."/>
            <person name="Hazlebeck D."/>
            <person name="Allen E.E."/>
        </authorList>
    </citation>
    <scope>NUCLEOTIDE SEQUENCE</scope>
    <source>
        <strain evidence="3">Hildebrandi</strain>
    </source>
</reference>
<dbReference type="EMBL" id="JAGRRH010000015">
    <property type="protein sequence ID" value="KAG7356593.1"/>
    <property type="molecule type" value="Genomic_DNA"/>
</dbReference>
<feature type="compositionally biased region" description="Polar residues" evidence="1">
    <location>
        <begin position="557"/>
        <end position="574"/>
    </location>
</feature>
<organism evidence="3 4">
    <name type="scientific">Nitzschia inconspicua</name>
    <dbReference type="NCBI Taxonomy" id="303405"/>
    <lineage>
        <taxon>Eukaryota</taxon>
        <taxon>Sar</taxon>
        <taxon>Stramenopiles</taxon>
        <taxon>Ochrophyta</taxon>
        <taxon>Bacillariophyta</taxon>
        <taxon>Bacillariophyceae</taxon>
        <taxon>Bacillariophycidae</taxon>
        <taxon>Bacillariales</taxon>
        <taxon>Bacillariaceae</taxon>
        <taxon>Nitzschia</taxon>
    </lineage>
</organism>
<sequence length="574" mass="62742">MSMSTLETSSTQQSRPTLRRATYVHVSDLTSAYNIDHARLEQELSRVKAERDLHEESVTADRHAKKQREDDKGEEGTTAADLETVLPQKRLQPPRGGYNLCVLVGNVNIVVDKKRVDQSRVRLAEVEVGDETGIVSLRARDEQIDMLEEVSQRNGAVVLRNCTLELYQGRHIRLAVTKWGKLSTYPDNVASTPPPPSKMNVDRNFSLIDLSIVASEMVDTFPSSSESRYSGRQSKGAAEIDQGGNGPGSSKSGQLSTPKQQQTPSSRRSNKPGERRQSRGKTPPGGPTTVHYAGIKHDSRQQQSQPGQVMYHPMPGFPTYEQSMGMRHYPHTYAHASRPDVSAQQMMLQQQYELQQRQLQQMYGQDHHRQGHQVQQAPQIMIRHMESFETGSSPYQGDLSDQHQGPLMSGASPLMMPMGLPPGQTMAQASHEHYPSPALDSRSAPPEGSNPSQRASGAVSPYNIGKMNPDASSYTPSYLSAAQGQPPQQHSTPDAARFAYDYSRSQGVAYPPPPGHYPGFYTPAGINPGTGYSPAHQSSGVASDSSEGRQQAAGASPGTTDSTQSGKENVTSKK</sequence>
<dbReference type="PANTHER" id="PTHR31472:SF5">
    <property type="entry name" value="OS05G0244600 PROTEIN"/>
    <property type="match status" value="1"/>
</dbReference>
<evidence type="ECO:0000313" key="4">
    <source>
        <dbReference type="Proteomes" id="UP000693970"/>
    </source>
</evidence>
<feature type="region of interest" description="Disordered" evidence="1">
    <location>
        <begin position="51"/>
        <end position="84"/>
    </location>
</feature>
<accession>A0A9K3PRG6</accession>
<feature type="compositionally biased region" description="Polar residues" evidence="1">
    <location>
        <begin position="1"/>
        <end position="16"/>
    </location>
</feature>
<feature type="region of interest" description="Disordered" evidence="1">
    <location>
        <begin position="390"/>
        <end position="574"/>
    </location>
</feature>
<dbReference type="Pfam" id="PF21473">
    <property type="entry name" value="OB_Ssb-like"/>
    <property type="match status" value="1"/>
</dbReference>
<protein>
    <recommendedName>
        <fullName evidence="2">Single-stranded DNA binding protein Ssb-like OB fold domain-containing protein</fullName>
    </recommendedName>
</protein>
<feature type="compositionally biased region" description="Low complexity" evidence="1">
    <location>
        <begin position="413"/>
        <end position="423"/>
    </location>
</feature>
<dbReference type="PANTHER" id="PTHR31472">
    <property type="entry name" value="OS05G0244600 PROTEIN"/>
    <property type="match status" value="1"/>
</dbReference>
<evidence type="ECO:0000313" key="3">
    <source>
        <dbReference type="EMBL" id="KAG7356593.1"/>
    </source>
</evidence>
<feature type="domain" description="Single-stranded DNA binding protein Ssb-like OB fold" evidence="2">
    <location>
        <begin position="91"/>
        <end position="183"/>
    </location>
</feature>
<dbReference type="AlphaFoldDB" id="A0A9K3PRG6"/>
<comment type="caution">
    <text evidence="3">The sequence shown here is derived from an EMBL/GenBank/DDBJ whole genome shotgun (WGS) entry which is preliminary data.</text>
</comment>
<name>A0A9K3PRG6_9STRA</name>
<gene>
    <name evidence="3" type="ORF">IV203_001279</name>
</gene>
<feature type="region of interest" description="Disordered" evidence="1">
    <location>
        <begin position="1"/>
        <end position="21"/>
    </location>
</feature>
<feature type="compositionally biased region" description="Basic and acidic residues" evidence="1">
    <location>
        <begin position="51"/>
        <end position="75"/>
    </location>
</feature>
<dbReference type="Proteomes" id="UP000693970">
    <property type="component" value="Unassembled WGS sequence"/>
</dbReference>